<reference evidence="1" key="1">
    <citation type="submission" date="2021-04" db="EMBL/GenBank/DDBJ databases">
        <title>Genome based classification of Actinospica acidithermotolerans sp. nov., an actinobacterium isolated from an Indonesian hot spring.</title>
        <authorList>
            <person name="Kusuma A.B."/>
            <person name="Putra K.E."/>
            <person name="Nafisah S."/>
            <person name="Loh J."/>
            <person name="Nouioui I."/>
            <person name="Goodfellow M."/>
        </authorList>
    </citation>
    <scope>NUCLEOTIDE SEQUENCE</scope>
    <source>
        <strain evidence="1">CSCA 57</strain>
    </source>
</reference>
<name>A0A941IVR3_9ACTN</name>
<organism evidence="1 2">
    <name type="scientific">Actinospica durhamensis</name>
    <dbReference type="NCBI Taxonomy" id="1508375"/>
    <lineage>
        <taxon>Bacteria</taxon>
        <taxon>Bacillati</taxon>
        <taxon>Actinomycetota</taxon>
        <taxon>Actinomycetes</taxon>
        <taxon>Catenulisporales</taxon>
        <taxon>Actinospicaceae</taxon>
        <taxon>Actinospica</taxon>
    </lineage>
</organism>
<feature type="non-terminal residue" evidence="1">
    <location>
        <position position="1"/>
    </location>
</feature>
<protein>
    <submittedName>
        <fullName evidence="1">Uncharacterized protein</fullName>
    </submittedName>
</protein>
<sequence>VAALDPAEFAPDEFAFHGLELYTWSPGGVHTSKFTQPFLKRKLAAPVATGRNWTTVLRLRELSAD</sequence>
<keyword evidence="2" id="KW-1185">Reference proteome</keyword>
<gene>
    <name evidence="1" type="ORF">KDL01_41820</name>
</gene>
<dbReference type="AlphaFoldDB" id="A0A941IVR3"/>
<comment type="caution">
    <text evidence="1">The sequence shown here is derived from an EMBL/GenBank/DDBJ whole genome shotgun (WGS) entry which is preliminary data.</text>
</comment>
<dbReference type="SUPFAM" id="SSF160379">
    <property type="entry name" value="SP0830-like"/>
    <property type="match status" value="1"/>
</dbReference>
<dbReference type="EMBL" id="JAGSOG010000703">
    <property type="protein sequence ID" value="MBR7839848.1"/>
    <property type="molecule type" value="Genomic_DNA"/>
</dbReference>
<proteinExistence type="predicted"/>
<evidence type="ECO:0000313" key="1">
    <source>
        <dbReference type="EMBL" id="MBR7839848.1"/>
    </source>
</evidence>
<evidence type="ECO:0000313" key="2">
    <source>
        <dbReference type="Proteomes" id="UP000675781"/>
    </source>
</evidence>
<accession>A0A941IVR3</accession>
<dbReference type="Proteomes" id="UP000675781">
    <property type="component" value="Unassembled WGS sequence"/>
</dbReference>